<dbReference type="AlphaFoldDB" id="A0A9D1NCH5"/>
<keyword evidence="1" id="KW-0472">Membrane</keyword>
<feature type="transmembrane region" description="Helical" evidence="1">
    <location>
        <begin position="43"/>
        <end position="63"/>
    </location>
</feature>
<evidence type="ECO:0000313" key="3">
    <source>
        <dbReference type="Proteomes" id="UP000886891"/>
    </source>
</evidence>
<reference evidence="2" key="2">
    <citation type="journal article" date="2021" name="PeerJ">
        <title>Extensive microbial diversity within the chicken gut microbiome revealed by metagenomics and culture.</title>
        <authorList>
            <person name="Gilroy R."/>
            <person name="Ravi A."/>
            <person name="Getino M."/>
            <person name="Pursley I."/>
            <person name="Horton D.L."/>
            <person name="Alikhan N.F."/>
            <person name="Baker D."/>
            <person name="Gharbi K."/>
            <person name="Hall N."/>
            <person name="Watson M."/>
            <person name="Adriaenssens E.M."/>
            <person name="Foster-Nyarko E."/>
            <person name="Jarju S."/>
            <person name="Secka A."/>
            <person name="Antonio M."/>
            <person name="Oren A."/>
            <person name="Chaudhuri R.R."/>
            <person name="La Ragione R."/>
            <person name="Hildebrand F."/>
            <person name="Pallen M.J."/>
        </authorList>
    </citation>
    <scope>NUCLEOTIDE SEQUENCE</scope>
    <source>
        <strain evidence="2">23406</strain>
    </source>
</reference>
<name>A0A9D1NCH5_9FIRM</name>
<dbReference type="Proteomes" id="UP000886891">
    <property type="component" value="Unassembled WGS sequence"/>
</dbReference>
<accession>A0A9D1NCH5</accession>
<gene>
    <name evidence="2" type="ORF">IAB14_02885</name>
</gene>
<evidence type="ECO:0000256" key="1">
    <source>
        <dbReference type="SAM" id="Phobius"/>
    </source>
</evidence>
<dbReference type="EMBL" id="DVOH01000021">
    <property type="protein sequence ID" value="HIV00046.1"/>
    <property type="molecule type" value="Genomic_DNA"/>
</dbReference>
<sequence length="71" mass="7876">MAKQTKAYFGLDRVITIILAIIPFTNVILGIVTRILRGKYLGAILNFVLAPVFYIIDLITVLVQKDVTVLA</sequence>
<feature type="transmembrane region" description="Helical" evidence="1">
    <location>
        <begin position="14"/>
        <end position="36"/>
    </location>
</feature>
<proteinExistence type="predicted"/>
<protein>
    <submittedName>
        <fullName evidence="2">Uncharacterized protein</fullName>
    </submittedName>
</protein>
<evidence type="ECO:0000313" key="2">
    <source>
        <dbReference type="EMBL" id="HIV00046.1"/>
    </source>
</evidence>
<keyword evidence="1" id="KW-1133">Transmembrane helix</keyword>
<keyword evidence="1" id="KW-0812">Transmembrane</keyword>
<organism evidence="2 3">
    <name type="scientific">Candidatus Stercoripulliclostridium merdipullorum</name>
    <dbReference type="NCBI Taxonomy" id="2840952"/>
    <lineage>
        <taxon>Bacteria</taxon>
        <taxon>Bacillati</taxon>
        <taxon>Bacillota</taxon>
        <taxon>Clostridia</taxon>
        <taxon>Eubacteriales</taxon>
        <taxon>Candidatus Stercoripulliclostridium</taxon>
    </lineage>
</organism>
<reference evidence="2" key="1">
    <citation type="submission" date="2020-10" db="EMBL/GenBank/DDBJ databases">
        <authorList>
            <person name="Gilroy R."/>
        </authorList>
    </citation>
    <scope>NUCLEOTIDE SEQUENCE</scope>
    <source>
        <strain evidence="2">23406</strain>
    </source>
</reference>
<comment type="caution">
    <text evidence="2">The sequence shown here is derived from an EMBL/GenBank/DDBJ whole genome shotgun (WGS) entry which is preliminary data.</text>
</comment>